<dbReference type="InterPro" id="IPR011333">
    <property type="entry name" value="SKP1/BTB/POZ_sf"/>
</dbReference>
<dbReference type="SUPFAM" id="SSF49599">
    <property type="entry name" value="TRAF domain-like"/>
    <property type="match status" value="1"/>
</dbReference>
<dbReference type="WBParaSite" id="PDA_v2.g17290.t1">
    <property type="protein sequence ID" value="PDA_v2.g17290.t1"/>
    <property type="gene ID" value="PDA_v2.g17290"/>
</dbReference>
<keyword evidence="2" id="KW-1185">Reference proteome</keyword>
<dbReference type="Pfam" id="PF00651">
    <property type="entry name" value="BTB"/>
    <property type="match status" value="1"/>
</dbReference>
<dbReference type="SUPFAM" id="SSF54695">
    <property type="entry name" value="POZ domain"/>
    <property type="match status" value="1"/>
</dbReference>
<evidence type="ECO:0000259" key="1">
    <source>
        <dbReference type="PROSITE" id="PS50097"/>
    </source>
</evidence>
<dbReference type="Gene3D" id="3.30.710.10">
    <property type="entry name" value="Potassium Channel Kv1.1, Chain A"/>
    <property type="match status" value="1"/>
</dbReference>
<dbReference type="PROSITE" id="PS50097">
    <property type="entry name" value="BTB"/>
    <property type="match status" value="1"/>
</dbReference>
<dbReference type="Gene3D" id="2.60.210.10">
    <property type="entry name" value="Apoptosis, Tumor Necrosis Factor Receptor Associated Protein 2, Chain A"/>
    <property type="match status" value="1"/>
</dbReference>
<feature type="domain" description="BTB" evidence="1">
    <location>
        <begin position="235"/>
        <end position="302"/>
    </location>
</feature>
<evidence type="ECO:0000313" key="3">
    <source>
        <dbReference type="WBParaSite" id="PDA_v2.g17290.t1"/>
    </source>
</evidence>
<dbReference type="InterPro" id="IPR008974">
    <property type="entry name" value="TRAF-like"/>
</dbReference>
<accession>A0A914PMW0</accession>
<sequence>MNGSNERKISPEFTLSVESANFSKNFNYVYDHDHGHGAVLCKTGEFFDYKSKYFVNGEITIKIKGILKAKRPSTPIISAPISMEWKIKEYDLKVEMEESDNGHVFSETVVVSTFPEVSYYLSFIPKRIKDEKSMTKVSLHVESENEEKIETVYDFCIDSVNYRDGCREIFEPETVGCGFVVCSTADLFDPSKKFMVDGVLTINLNGILMVERDQLFTLKVFKTFALKSALKRYDKNFMIVVGNKNIQVHKQVLIDASHVWAEMLKFEMTEAIENKTVIQDFPFKIVDISIKLLYGRSILLKNSLEDMLLLYKFGHKFRIKIIMDLIEEHLIKEISSANVVNLLKFSSPDALNVIKLHQKCINYFIKCLKQTTPIYAAESLGEAFLASMVLKSLHSNFNDTNV</sequence>
<evidence type="ECO:0000313" key="2">
    <source>
        <dbReference type="Proteomes" id="UP000887578"/>
    </source>
</evidence>
<name>A0A914PMW0_9BILA</name>
<dbReference type="InterPro" id="IPR000210">
    <property type="entry name" value="BTB/POZ_dom"/>
</dbReference>
<reference evidence="3" key="1">
    <citation type="submission" date="2022-11" db="UniProtKB">
        <authorList>
            <consortium name="WormBaseParasite"/>
        </authorList>
    </citation>
    <scope>IDENTIFICATION</scope>
</reference>
<protein>
    <submittedName>
        <fullName evidence="3">BTB domain-containing protein</fullName>
    </submittedName>
</protein>
<organism evidence="2 3">
    <name type="scientific">Panagrolaimus davidi</name>
    <dbReference type="NCBI Taxonomy" id="227884"/>
    <lineage>
        <taxon>Eukaryota</taxon>
        <taxon>Metazoa</taxon>
        <taxon>Ecdysozoa</taxon>
        <taxon>Nematoda</taxon>
        <taxon>Chromadorea</taxon>
        <taxon>Rhabditida</taxon>
        <taxon>Tylenchina</taxon>
        <taxon>Panagrolaimomorpha</taxon>
        <taxon>Panagrolaimoidea</taxon>
        <taxon>Panagrolaimidae</taxon>
        <taxon>Panagrolaimus</taxon>
    </lineage>
</organism>
<dbReference type="Proteomes" id="UP000887578">
    <property type="component" value="Unplaced"/>
</dbReference>
<dbReference type="AlphaFoldDB" id="A0A914PMW0"/>
<proteinExistence type="predicted"/>
<dbReference type="SMART" id="SM00225">
    <property type="entry name" value="BTB"/>
    <property type="match status" value="1"/>
</dbReference>